<evidence type="ECO:0000313" key="3">
    <source>
        <dbReference type="Proteomes" id="UP001321473"/>
    </source>
</evidence>
<accession>A0AAQ4DVV6</accession>
<dbReference type="EMBL" id="JARKHS020026210">
    <property type="protein sequence ID" value="KAK8766596.1"/>
    <property type="molecule type" value="Genomic_DNA"/>
</dbReference>
<comment type="caution">
    <text evidence="2">The sequence shown here is derived from an EMBL/GenBank/DDBJ whole genome shotgun (WGS) entry which is preliminary data.</text>
</comment>
<evidence type="ECO:0008006" key="4">
    <source>
        <dbReference type="Google" id="ProtNLM"/>
    </source>
</evidence>
<gene>
    <name evidence="2" type="ORF">V5799_006625</name>
</gene>
<keyword evidence="3" id="KW-1185">Reference proteome</keyword>
<proteinExistence type="predicted"/>
<reference evidence="2 3" key="1">
    <citation type="journal article" date="2023" name="Arcadia Sci">
        <title>De novo assembly of a long-read Amblyomma americanum tick genome.</title>
        <authorList>
            <person name="Chou S."/>
            <person name="Poskanzer K.E."/>
            <person name="Rollins M."/>
            <person name="Thuy-Boun P.S."/>
        </authorList>
    </citation>
    <scope>NUCLEOTIDE SEQUENCE [LARGE SCALE GENOMIC DNA]</scope>
    <source>
        <strain evidence="2">F_SG_1</strain>
        <tissue evidence="2">Salivary glands</tissue>
    </source>
</reference>
<feature type="region of interest" description="Disordered" evidence="1">
    <location>
        <begin position="1"/>
        <end position="97"/>
    </location>
</feature>
<sequence length="153" mass="16942">MMMFLKDQVDIGSTFSNSHAQDGETADSVLESIYSETEDGAEPPEDGAFSPLVPSRSTSPEPHTRNGSSQASTAARTLAAPRSGTGKKRKERSRWQDDIEKVDALITEDKDQASVYGQLVAHKLRACPKHAKRDMEMDLLQFIAKYTFHDNPE</sequence>
<protein>
    <recommendedName>
        <fullName evidence="4">BESS domain-containing protein</fullName>
    </recommendedName>
</protein>
<name>A0AAQ4DVV6_AMBAM</name>
<dbReference type="Proteomes" id="UP001321473">
    <property type="component" value="Unassembled WGS sequence"/>
</dbReference>
<feature type="compositionally biased region" description="Polar residues" evidence="1">
    <location>
        <begin position="11"/>
        <end position="20"/>
    </location>
</feature>
<organism evidence="2 3">
    <name type="scientific">Amblyomma americanum</name>
    <name type="common">Lone star tick</name>
    <dbReference type="NCBI Taxonomy" id="6943"/>
    <lineage>
        <taxon>Eukaryota</taxon>
        <taxon>Metazoa</taxon>
        <taxon>Ecdysozoa</taxon>
        <taxon>Arthropoda</taxon>
        <taxon>Chelicerata</taxon>
        <taxon>Arachnida</taxon>
        <taxon>Acari</taxon>
        <taxon>Parasitiformes</taxon>
        <taxon>Ixodida</taxon>
        <taxon>Ixodoidea</taxon>
        <taxon>Ixodidae</taxon>
        <taxon>Amblyomminae</taxon>
        <taxon>Amblyomma</taxon>
    </lineage>
</organism>
<evidence type="ECO:0000256" key="1">
    <source>
        <dbReference type="SAM" id="MobiDB-lite"/>
    </source>
</evidence>
<feature type="compositionally biased region" description="Acidic residues" evidence="1">
    <location>
        <begin position="36"/>
        <end position="45"/>
    </location>
</feature>
<feature type="compositionally biased region" description="Polar residues" evidence="1">
    <location>
        <begin position="55"/>
        <end position="75"/>
    </location>
</feature>
<evidence type="ECO:0000313" key="2">
    <source>
        <dbReference type="EMBL" id="KAK8766596.1"/>
    </source>
</evidence>
<dbReference type="AlphaFoldDB" id="A0AAQ4DVV6"/>